<dbReference type="InterPro" id="IPR048862">
    <property type="entry name" value="SPOCS_spoVID_N"/>
</dbReference>
<dbReference type="Proteomes" id="UP000076927">
    <property type="component" value="Chromosome"/>
</dbReference>
<sequence length="420" mass="47730">MTEHNGLRFDIYERVHLAEEGIGIAELEEAELLPYIEVYSNGEQAVLRGSLLLTGKYLGEDEFRSSVELQHSIPVEISIPMTRVSRLEDIQVEIENFDIDVLSNRSLNVTGLLTLRGVQLVTETVESRWDEEEIVAVHQTEDVRELYNPRNYPLDAEPSISAAEYYEQLNQQTQGERPLYPWETESRENESQGESTPYTGTASYNTLLSEPVSEDYNAVSDPEAYAYDAGQRTEQEVYYSAEAQVQAEEEPNYNSYEQAGYAASYGQQEQQESAYSYDDSSYDRNQENYVAEEYKEPKLAFGVKRDQEVDPSAPAPYGLQNLIHTSAPRDADAGEEETEAYESAAYIGGSSGDELQWKNLFLANATEETSFRKLRMCIVQREETISTIAERYNLNPREIALYNRLDDQTVSAGQVLYIPR</sequence>
<reference evidence="3 4" key="1">
    <citation type="submission" date="2015-01" db="EMBL/GenBank/DDBJ databases">
        <title>Paenibacillus swuensis/DY6/whole genome sequencing.</title>
        <authorList>
            <person name="Kim M.K."/>
            <person name="Srinivasan S."/>
            <person name="Lee J.-J."/>
        </authorList>
    </citation>
    <scope>NUCLEOTIDE SEQUENCE [LARGE SCALE GENOMIC DNA]</scope>
    <source>
        <strain evidence="3 4">DY6</strain>
    </source>
</reference>
<dbReference type="SMART" id="SM00257">
    <property type="entry name" value="LysM"/>
    <property type="match status" value="1"/>
</dbReference>
<gene>
    <name evidence="3" type="ORF">SY83_13785</name>
</gene>
<dbReference type="PROSITE" id="PS51782">
    <property type="entry name" value="LYSM"/>
    <property type="match status" value="1"/>
</dbReference>
<dbReference type="AlphaFoldDB" id="A0A172TJF5"/>
<organism evidence="3 4">
    <name type="scientific">Paenibacillus swuensis</name>
    <dbReference type="NCBI Taxonomy" id="1178515"/>
    <lineage>
        <taxon>Bacteria</taxon>
        <taxon>Bacillati</taxon>
        <taxon>Bacillota</taxon>
        <taxon>Bacilli</taxon>
        <taxon>Bacillales</taxon>
        <taxon>Paenibacillaceae</taxon>
        <taxon>Paenibacillus</taxon>
    </lineage>
</organism>
<dbReference type="KEGG" id="pswu:SY83_13785"/>
<evidence type="ECO:0000259" key="2">
    <source>
        <dbReference type="PROSITE" id="PS51782"/>
    </source>
</evidence>
<dbReference type="InterPro" id="IPR018392">
    <property type="entry name" value="LysM"/>
</dbReference>
<dbReference type="Pfam" id="PF20918">
    <property type="entry name" value="SPOCS_spoVID-N"/>
    <property type="match status" value="1"/>
</dbReference>
<feature type="domain" description="LysM" evidence="2">
    <location>
        <begin position="375"/>
        <end position="418"/>
    </location>
</feature>
<keyword evidence="4" id="KW-1185">Reference proteome</keyword>
<evidence type="ECO:0000313" key="3">
    <source>
        <dbReference type="EMBL" id="ANE47158.1"/>
    </source>
</evidence>
<dbReference type="SUPFAM" id="SSF54106">
    <property type="entry name" value="LysM domain"/>
    <property type="match status" value="1"/>
</dbReference>
<feature type="region of interest" description="Disordered" evidence="1">
    <location>
        <begin position="262"/>
        <end position="281"/>
    </location>
</feature>
<proteinExistence type="predicted"/>
<dbReference type="RefSeq" id="WP_068607412.1">
    <property type="nucleotide sequence ID" value="NZ_CP011388.1"/>
</dbReference>
<dbReference type="InterPro" id="IPR036779">
    <property type="entry name" value="LysM_dom_sf"/>
</dbReference>
<dbReference type="CDD" id="cd00118">
    <property type="entry name" value="LysM"/>
    <property type="match status" value="1"/>
</dbReference>
<name>A0A172TJF5_9BACL</name>
<dbReference type="EMBL" id="CP011388">
    <property type="protein sequence ID" value="ANE47158.1"/>
    <property type="molecule type" value="Genomic_DNA"/>
</dbReference>
<dbReference type="Pfam" id="PF01476">
    <property type="entry name" value="LysM"/>
    <property type="match status" value="1"/>
</dbReference>
<protein>
    <recommendedName>
        <fullName evidence="2">LysM domain-containing protein</fullName>
    </recommendedName>
</protein>
<evidence type="ECO:0000313" key="4">
    <source>
        <dbReference type="Proteomes" id="UP000076927"/>
    </source>
</evidence>
<accession>A0A172TJF5</accession>
<dbReference type="PATRIC" id="fig|1178515.4.peg.2765"/>
<feature type="compositionally biased region" description="Polar residues" evidence="1">
    <location>
        <begin position="265"/>
        <end position="274"/>
    </location>
</feature>
<dbReference type="Gene3D" id="3.10.350.10">
    <property type="entry name" value="LysM domain"/>
    <property type="match status" value="1"/>
</dbReference>
<dbReference type="STRING" id="1178515.SY83_13785"/>
<evidence type="ECO:0000256" key="1">
    <source>
        <dbReference type="SAM" id="MobiDB-lite"/>
    </source>
</evidence>